<name>A0A0C5XDG0_NOCSI</name>
<dbReference type="RefSeq" id="WP_075018667.1">
    <property type="nucleotide sequence ID" value="NZ_BJMC01000016.1"/>
</dbReference>
<gene>
    <name evidence="7" type="ORF">KR76_27595</name>
</gene>
<dbReference type="InterPro" id="IPR014284">
    <property type="entry name" value="RNA_pol_sigma-70_dom"/>
</dbReference>
<dbReference type="SUPFAM" id="SSF88659">
    <property type="entry name" value="Sigma3 and sigma4 domains of RNA polymerase sigma factors"/>
    <property type="match status" value="1"/>
</dbReference>
<keyword evidence="5" id="KW-0804">Transcription</keyword>
<evidence type="ECO:0000256" key="2">
    <source>
        <dbReference type="ARBA" id="ARBA00023015"/>
    </source>
</evidence>
<dbReference type="InterPro" id="IPR039425">
    <property type="entry name" value="RNA_pol_sigma-70-like"/>
</dbReference>
<dbReference type="Proteomes" id="UP000030300">
    <property type="component" value="Chromosome"/>
</dbReference>
<evidence type="ECO:0000256" key="1">
    <source>
        <dbReference type="ARBA" id="ARBA00010641"/>
    </source>
</evidence>
<organism evidence="7 8">
    <name type="scientific">Nocardioides simplex</name>
    <name type="common">Arthrobacter simplex</name>
    <dbReference type="NCBI Taxonomy" id="2045"/>
    <lineage>
        <taxon>Bacteria</taxon>
        <taxon>Bacillati</taxon>
        <taxon>Actinomycetota</taxon>
        <taxon>Actinomycetes</taxon>
        <taxon>Propionibacteriales</taxon>
        <taxon>Nocardioidaceae</taxon>
        <taxon>Pimelobacter</taxon>
    </lineage>
</organism>
<dbReference type="HOGENOM" id="CLU_047691_3_0_11"/>
<keyword evidence="2" id="KW-0805">Transcription regulation</keyword>
<dbReference type="InterPro" id="IPR036388">
    <property type="entry name" value="WH-like_DNA-bd_sf"/>
</dbReference>
<dbReference type="EMBL" id="CP009896">
    <property type="protein sequence ID" value="AJR18874.1"/>
    <property type="molecule type" value="Genomic_DNA"/>
</dbReference>
<comment type="similarity">
    <text evidence="1">Belongs to the sigma-70 factor family. ECF subfamily.</text>
</comment>
<dbReference type="Gene3D" id="1.10.10.10">
    <property type="entry name" value="Winged helix-like DNA-binding domain superfamily/Winged helix DNA-binding domain"/>
    <property type="match status" value="1"/>
</dbReference>
<dbReference type="GO" id="GO:0016987">
    <property type="term" value="F:sigma factor activity"/>
    <property type="evidence" value="ECO:0007669"/>
    <property type="project" value="UniProtKB-KW"/>
</dbReference>
<dbReference type="Pfam" id="PF04542">
    <property type="entry name" value="Sigma70_r2"/>
    <property type="match status" value="1"/>
</dbReference>
<keyword evidence="8" id="KW-1185">Reference proteome</keyword>
<dbReference type="CDD" id="cd06171">
    <property type="entry name" value="Sigma70_r4"/>
    <property type="match status" value="1"/>
</dbReference>
<keyword evidence="4" id="KW-0238">DNA-binding</keyword>
<evidence type="ECO:0000313" key="7">
    <source>
        <dbReference type="EMBL" id="AJR18874.1"/>
    </source>
</evidence>
<dbReference type="PANTHER" id="PTHR43133">
    <property type="entry name" value="RNA POLYMERASE ECF-TYPE SIGMA FACTO"/>
    <property type="match status" value="1"/>
</dbReference>
<evidence type="ECO:0000313" key="8">
    <source>
        <dbReference type="Proteomes" id="UP000030300"/>
    </source>
</evidence>
<reference evidence="7 8" key="1">
    <citation type="journal article" date="2015" name="Genome Announc.">
        <title>Complete Genome Sequence of Steroid-Transforming Nocardioides simplex VKM Ac-2033D.</title>
        <authorList>
            <person name="Shtratnikova V.Y."/>
            <person name="Schelkunov M.I."/>
            <person name="Pekov Y.A."/>
            <person name="Fokina V.V."/>
            <person name="Logacheva M.D."/>
            <person name="Sokolov S.L."/>
            <person name="Bragin E.Y."/>
            <person name="Ashapkin V.V."/>
            <person name="Donova M.V."/>
        </authorList>
    </citation>
    <scope>NUCLEOTIDE SEQUENCE [LARGE SCALE GENOMIC DNA]</scope>
    <source>
        <strain evidence="7 8">VKM Ac-2033D</strain>
    </source>
</reference>
<dbReference type="KEGG" id="psim:KR76_27595"/>
<evidence type="ECO:0000256" key="3">
    <source>
        <dbReference type="ARBA" id="ARBA00023082"/>
    </source>
</evidence>
<dbReference type="AlphaFoldDB" id="A0A0C5XDG0"/>
<dbReference type="NCBIfam" id="NF007225">
    <property type="entry name" value="PRK09643.1"/>
    <property type="match status" value="1"/>
</dbReference>
<feature type="region of interest" description="Disordered" evidence="6">
    <location>
        <begin position="190"/>
        <end position="227"/>
    </location>
</feature>
<dbReference type="InterPro" id="IPR013324">
    <property type="entry name" value="RNA_pol_sigma_r3/r4-like"/>
</dbReference>
<dbReference type="InterPro" id="IPR013325">
    <property type="entry name" value="RNA_pol_sigma_r2"/>
</dbReference>
<dbReference type="Gene3D" id="1.10.1740.10">
    <property type="match status" value="1"/>
</dbReference>
<dbReference type="NCBIfam" id="TIGR02937">
    <property type="entry name" value="sigma70-ECF"/>
    <property type="match status" value="1"/>
</dbReference>
<dbReference type="GO" id="GO:0006352">
    <property type="term" value="P:DNA-templated transcription initiation"/>
    <property type="evidence" value="ECO:0007669"/>
    <property type="project" value="InterPro"/>
</dbReference>
<protein>
    <submittedName>
        <fullName evidence="7">RNA polymerase sigma-70 factor</fullName>
    </submittedName>
</protein>
<dbReference type="PANTHER" id="PTHR43133:SF50">
    <property type="entry name" value="ECF RNA POLYMERASE SIGMA FACTOR SIGM"/>
    <property type="match status" value="1"/>
</dbReference>
<accession>A0A0C5XDG0</accession>
<dbReference type="STRING" id="2045.KR76_27595"/>
<evidence type="ECO:0000256" key="4">
    <source>
        <dbReference type="ARBA" id="ARBA00023125"/>
    </source>
</evidence>
<sequence>MASELSDADLLSAHVTGDPDAFGLLFARHRDRLWAVALRTCGHPEVAADGLQEGVAAAFRRADSFRGEAAVTTWLHRIVVNACLDRLRAEKVRRAEPLPDDLDEAGRAPRATVGTELDPAEQELVAERRRQVLDALATLPAAQRAAVVLVDMEGYSVAEVAQILECAEGTVKSRCSRGRARLAVLLAPLLGDDDVTTPTRPSGNPPAPPDVGPMTSRGPPAGTATVD</sequence>
<proteinExistence type="inferred from homology"/>
<dbReference type="InterPro" id="IPR013249">
    <property type="entry name" value="RNA_pol_sigma70_r4_t2"/>
</dbReference>
<dbReference type="SUPFAM" id="SSF88946">
    <property type="entry name" value="Sigma2 domain of RNA polymerase sigma factors"/>
    <property type="match status" value="1"/>
</dbReference>
<evidence type="ECO:0000256" key="5">
    <source>
        <dbReference type="ARBA" id="ARBA00023163"/>
    </source>
</evidence>
<keyword evidence="3" id="KW-0731">Sigma factor</keyword>
<evidence type="ECO:0000256" key="6">
    <source>
        <dbReference type="SAM" id="MobiDB-lite"/>
    </source>
</evidence>
<dbReference type="InterPro" id="IPR007627">
    <property type="entry name" value="RNA_pol_sigma70_r2"/>
</dbReference>
<dbReference type="GO" id="GO:0003677">
    <property type="term" value="F:DNA binding"/>
    <property type="evidence" value="ECO:0007669"/>
    <property type="project" value="UniProtKB-KW"/>
</dbReference>
<dbReference type="GeneID" id="96612489"/>
<dbReference type="Pfam" id="PF08281">
    <property type="entry name" value="Sigma70_r4_2"/>
    <property type="match status" value="1"/>
</dbReference>